<dbReference type="OrthoDB" id="1928087at2759"/>
<keyword evidence="2" id="KW-1185">Reference proteome</keyword>
<dbReference type="Proteomes" id="UP000631114">
    <property type="component" value="Unassembled WGS sequence"/>
</dbReference>
<evidence type="ECO:0000313" key="2">
    <source>
        <dbReference type="Proteomes" id="UP000631114"/>
    </source>
</evidence>
<comment type="caution">
    <text evidence="1">The sequence shown here is derived from an EMBL/GenBank/DDBJ whole genome shotgun (WGS) entry which is preliminary data.</text>
</comment>
<dbReference type="AlphaFoldDB" id="A0A835I6U6"/>
<gene>
    <name evidence="1" type="ORF">IFM89_008956</name>
</gene>
<reference evidence="1 2" key="1">
    <citation type="submission" date="2020-10" db="EMBL/GenBank/DDBJ databases">
        <title>The Coptis chinensis genome and diversification of protoberbering-type alkaloids.</title>
        <authorList>
            <person name="Wang B."/>
            <person name="Shu S."/>
            <person name="Song C."/>
            <person name="Liu Y."/>
        </authorList>
    </citation>
    <scope>NUCLEOTIDE SEQUENCE [LARGE SCALE GENOMIC DNA]</scope>
    <source>
        <strain evidence="1">HL-2020</strain>
        <tissue evidence="1">Leaf</tissue>
    </source>
</reference>
<accession>A0A835I6U6</accession>
<organism evidence="1 2">
    <name type="scientific">Coptis chinensis</name>
    <dbReference type="NCBI Taxonomy" id="261450"/>
    <lineage>
        <taxon>Eukaryota</taxon>
        <taxon>Viridiplantae</taxon>
        <taxon>Streptophyta</taxon>
        <taxon>Embryophyta</taxon>
        <taxon>Tracheophyta</taxon>
        <taxon>Spermatophyta</taxon>
        <taxon>Magnoliopsida</taxon>
        <taxon>Ranunculales</taxon>
        <taxon>Ranunculaceae</taxon>
        <taxon>Coptidoideae</taxon>
        <taxon>Coptis</taxon>
    </lineage>
</organism>
<dbReference type="EMBL" id="JADFTS010000003">
    <property type="protein sequence ID" value="KAF9613565.1"/>
    <property type="molecule type" value="Genomic_DNA"/>
</dbReference>
<name>A0A835I6U6_9MAGN</name>
<proteinExistence type="predicted"/>
<sequence length="105" mass="11599">LDAEANQTTVRKLIDKMAQDGYLEGVNNQRLGKCVVVHSESTSKKLLEVKKALGDNPFVSVAVRVGWQFQVAFINVVYYYIIGLPIATLLGYKFNFGVQGSGQEC</sequence>
<feature type="non-terminal residue" evidence="1">
    <location>
        <position position="105"/>
    </location>
</feature>
<protein>
    <submittedName>
        <fullName evidence="1">Uncharacterized protein</fullName>
    </submittedName>
</protein>
<evidence type="ECO:0000313" key="1">
    <source>
        <dbReference type="EMBL" id="KAF9613565.1"/>
    </source>
</evidence>